<organism evidence="3 4">
    <name type="scientific">Agromyces humatus</name>
    <dbReference type="NCBI Taxonomy" id="279573"/>
    <lineage>
        <taxon>Bacteria</taxon>
        <taxon>Bacillati</taxon>
        <taxon>Actinomycetota</taxon>
        <taxon>Actinomycetes</taxon>
        <taxon>Micrococcales</taxon>
        <taxon>Microbacteriaceae</taxon>
        <taxon>Agromyces</taxon>
    </lineage>
</organism>
<dbReference type="RefSeq" id="WP_232497780.1">
    <property type="nucleotide sequence ID" value="NZ_BAAANH010000004.1"/>
</dbReference>
<protein>
    <recommendedName>
        <fullName evidence="5">Dinucleotide-utilizing enzyme</fullName>
    </recommendedName>
</protein>
<feature type="transmembrane region" description="Helical" evidence="2">
    <location>
        <begin position="60"/>
        <end position="83"/>
    </location>
</feature>
<name>A0ABN2KNG8_9MICO</name>
<gene>
    <name evidence="3" type="ORF">GCM10009747_20120</name>
</gene>
<feature type="compositionally biased region" description="Low complexity" evidence="1">
    <location>
        <begin position="135"/>
        <end position="160"/>
    </location>
</feature>
<evidence type="ECO:0000313" key="4">
    <source>
        <dbReference type="Proteomes" id="UP001500506"/>
    </source>
</evidence>
<keyword evidence="2" id="KW-0812">Transmembrane</keyword>
<proteinExistence type="predicted"/>
<reference evidence="3 4" key="1">
    <citation type="journal article" date="2019" name="Int. J. Syst. Evol. Microbiol.">
        <title>The Global Catalogue of Microorganisms (GCM) 10K type strain sequencing project: providing services to taxonomists for standard genome sequencing and annotation.</title>
        <authorList>
            <consortium name="The Broad Institute Genomics Platform"/>
            <consortium name="The Broad Institute Genome Sequencing Center for Infectious Disease"/>
            <person name="Wu L."/>
            <person name="Ma J."/>
        </authorList>
    </citation>
    <scope>NUCLEOTIDE SEQUENCE [LARGE SCALE GENOMIC DNA]</scope>
    <source>
        <strain evidence="3 4">JCM 14319</strain>
    </source>
</reference>
<keyword evidence="2" id="KW-0472">Membrane</keyword>
<evidence type="ECO:0000256" key="1">
    <source>
        <dbReference type="SAM" id="MobiDB-lite"/>
    </source>
</evidence>
<keyword evidence="2" id="KW-1133">Transmembrane helix</keyword>
<evidence type="ECO:0000313" key="3">
    <source>
        <dbReference type="EMBL" id="GAA1761003.1"/>
    </source>
</evidence>
<dbReference type="EMBL" id="BAAANH010000004">
    <property type="protein sequence ID" value="GAA1761003.1"/>
    <property type="molecule type" value="Genomic_DNA"/>
</dbReference>
<feature type="compositionally biased region" description="Basic and acidic residues" evidence="1">
    <location>
        <begin position="161"/>
        <end position="172"/>
    </location>
</feature>
<accession>A0ABN2KNG8</accession>
<evidence type="ECO:0000256" key="2">
    <source>
        <dbReference type="SAM" id="Phobius"/>
    </source>
</evidence>
<sequence length="172" mass="17068">MTSTTPRSLNLPLLGAWLAAAVITIAGVVLLITSNAAQVAYYTEQIADPAPILAAQSGTTLGGLLIAVGVLGLVIALATQALIGAADRRHAESVLAVDEFFDLDEEDGLDVLDAERAPAAAPGAVAAPALVDDAAPAAAAETTPAPATEAAPLTDAAPADEPAKTAEAPTEK</sequence>
<evidence type="ECO:0008006" key="5">
    <source>
        <dbReference type="Google" id="ProtNLM"/>
    </source>
</evidence>
<dbReference type="Proteomes" id="UP001500506">
    <property type="component" value="Unassembled WGS sequence"/>
</dbReference>
<comment type="caution">
    <text evidence="3">The sequence shown here is derived from an EMBL/GenBank/DDBJ whole genome shotgun (WGS) entry which is preliminary data.</text>
</comment>
<keyword evidence="4" id="KW-1185">Reference proteome</keyword>
<feature type="region of interest" description="Disordered" evidence="1">
    <location>
        <begin position="135"/>
        <end position="172"/>
    </location>
</feature>